<dbReference type="HOGENOM" id="CLU_3319584_0_0_6"/>
<dbReference type="AlphaFoldDB" id="A0A0H3NYD8"/>
<protein>
    <submittedName>
        <fullName evidence="2">Uncharacterized protein</fullName>
    </submittedName>
</protein>
<evidence type="ECO:0000256" key="1">
    <source>
        <dbReference type="SAM" id="Phobius"/>
    </source>
</evidence>
<sequence>MIAAVADFLTKRLSSPLSLCAVTILLYLMCKNSQPDLVL</sequence>
<evidence type="ECO:0000313" key="3">
    <source>
        <dbReference type="Proteomes" id="UP000008084"/>
    </source>
</evidence>
<accession>A0A0H3NYD8</accession>
<reference evidence="2 3" key="1">
    <citation type="journal article" date="2011" name="J. Bacteriol.">
        <title>Complete genome sequence of Yersinia enterocolitica subsp. palearctica serogroup O:3.</title>
        <authorList>
            <person name="Batzilla J."/>
            <person name="Hoper D."/>
            <person name="Antonenka U."/>
            <person name="Heesemann J."/>
            <person name="Rakin A."/>
        </authorList>
    </citation>
    <scope>NUCLEOTIDE SEQUENCE [LARGE SCALE GENOMIC DNA]</scope>
    <source>
        <strain evidence="3">DSM 13030 / CIP 106945 / Y11</strain>
    </source>
</reference>
<gene>
    <name evidence="2" type="ordered locus">Y11_38901</name>
</gene>
<dbReference type="EMBL" id="FR729477">
    <property type="protein sequence ID" value="CBY28640.1"/>
    <property type="molecule type" value="Genomic_DNA"/>
</dbReference>
<name>A0A0H3NYD8_YERE1</name>
<keyword evidence="1" id="KW-0472">Membrane</keyword>
<evidence type="ECO:0000313" key="2">
    <source>
        <dbReference type="EMBL" id="CBY28640.1"/>
    </source>
</evidence>
<keyword evidence="1" id="KW-0812">Transmembrane</keyword>
<dbReference type="PATRIC" id="fig|930944.6.peg.3872"/>
<dbReference type="KEGG" id="yey:Y11_38901"/>
<organism evidence="2 3">
    <name type="scientific">Yersinia enterocolitica subsp. palearctica serotype O:3 (strain DSM 13030 / CIP 106945 / Y11)</name>
    <dbReference type="NCBI Taxonomy" id="930944"/>
    <lineage>
        <taxon>Bacteria</taxon>
        <taxon>Pseudomonadati</taxon>
        <taxon>Pseudomonadota</taxon>
        <taxon>Gammaproteobacteria</taxon>
        <taxon>Enterobacterales</taxon>
        <taxon>Yersiniaceae</taxon>
        <taxon>Yersinia</taxon>
    </lineage>
</organism>
<proteinExistence type="predicted"/>
<keyword evidence="1" id="KW-1133">Transmembrane helix</keyword>
<dbReference type="Proteomes" id="UP000008084">
    <property type="component" value="Chromosome"/>
</dbReference>
<feature type="transmembrane region" description="Helical" evidence="1">
    <location>
        <begin position="13"/>
        <end position="30"/>
    </location>
</feature>